<comment type="subcellular location">
    <subcellularLocation>
        <location evidence="1">Lysosome membrane</location>
    </subcellularLocation>
</comment>
<keyword evidence="4" id="KW-0472">Membrane</keyword>
<proteinExistence type="inferred from homology"/>
<protein>
    <recommendedName>
        <fullName evidence="3">BLOC-1-related complex subunit 7</fullName>
    </recommendedName>
</protein>
<evidence type="ECO:0000256" key="3">
    <source>
        <dbReference type="ARBA" id="ARBA00022295"/>
    </source>
</evidence>
<dbReference type="WBParaSite" id="HCON_00045240-00001">
    <property type="protein sequence ID" value="HCON_00045240-00001"/>
    <property type="gene ID" value="HCON_00045240"/>
</dbReference>
<dbReference type="AlphaFoldDB" id="A0A7I4Y4V5"/>
<evidence type="ECO:0000256" key="2">
    <source>
        <dbReference type="ARBA" id="ARBA00005433"/>
    </source>
</evidence>
<dbReference type="GO" id="GO:0005765">
    <property type="term" value="C:lysosomal membrane"/>
    <property type="evidence" value="ECO:0007669"/>
    <property type="project" value="UniProtKB-SubCell"/>
</dbReference>
<sequence length="119" mass="12829">MSGKITLESRQRLPTKIQDVICDAALVMQHAATAAGSSDVLNTSAKQVCAVDQVIGATAAMLNKLDTCLDAMAQQYDEIEEKIPLVSDVVATVQVIERNKFFTEEARHPYSDSDADGNS</sequence>
<evidence type="ECO:0000256" key="1">
    <source>
        <dbReference type="ARBA" id="ARBA00004656"/>
    </source>
</evidence>
<evidence type="ECO:0000256" key="4">
    <source>
        <dbReference type="ARBA" id="ARBA00023136"/>
    </source>
</evidence>
<keyword evidence="6" id="KW-1185">Reference proteome</keyword>
<dbReference type="OMA" id="ERQNYYS"/>
<dbReference type="Proteomes" id="UP000025227">
    <property type="component" value="Unplaced"/>
</dbReference>
<organism evidence="6 7">
    <name type="scientific">Haemonchus contortus</name>
    <name type="common">Barber pole worm</name>
    <dbReference type="NCBI Taxonomy" id="6289"/>
    <lineage>
        <taxon>Eukaryota</taxon>
        <taxon>Metazoa</taxon>
        <taxon>Ecdysozoa</taxon>
        <taxon>Nematoda</taxon>
        <taxon>Chromadorea</taxon>
        <taxon>Rhabditida</taxon>
        <taxon>Rhabditina</taxon>
        <taxon>Rhabditomorpha</taxon>
        <taxon>Strongyloidea</taxon>
        <taxon>Trichostrongylidae</taxon>
        <taxon>Haemonchus</taxon>
    </lineage>
</organism>
<accession>A0A7I4Y4V5</accession>
<dbReference type="OrthoDB" id="5841523at2759"/>
<name>A0A7I4Y4V5_HAECO</name>
<evidence type="ECO:0000256" key="5">
    <source>
        <dbReference type="ARBA" id="ARBA00023228"/>
    </source>
</evidence>
<evidence type="ECO:0000313" key="6">
    <source>
        <dbReference type="Proteomes" id="UP000025227"/>
    </source>
</evidence>
<evidence type="ECO:0000313" key="7">
    <source>
        <dbReference type="WBParaSite" id="HCON_00045240-00001"/>
    </source>
</evidence>
<comment type="similarity">
    <text evidence="2">Belongs to the BORCS7 family.</text>
</comment>
<dbReference type="InterPro" id="IPR032143">
    <property type="entry name" value="BORCS7"/>
</dbReference>
<reference evidence="7" key="1">
    <citation type="submission" date="2020-12" db="UniProtKB">
        <authorList>
            <consortium name="WormBaseParasite"/>
        </authorList>
    </citation>
    <scope>IDENTIFICATION</scope>
    <source>
        <strain evidence="7">MHco3</strain>
    </source>
</reference>
<keyword evidence="5" id="KW-0458">Lysosome</keyword>
<dbReference type="Pfam" id="PF16088">
    <property type="entry name" value="BORCS7"/>
    <property type="match status" value="1"/>
</dbReference>